<dbReference type="RefSeq" id="WP_023946468.1">
    <property type="nucleotide sequence ID" value="NZ_JAERIV010000015.1"/>
</dbReference>
<dbReference type="NCBIfam" id="NF004041">
    <property type="entry name" value="PRK05541.1"/>
    <property type="match status" value="1"/>
</dbReference>
<dbReference type="GO" id="GO:0005524">
    <property type="term" value="F:ATP binding"/>
    <property type="evidence" value="ECO:0007669"/>
    <property type="project" value="InterPro"/>
</dbReference>
<dbReference type="AlphaFoldDB" id="A0A2X3DIH3"/>
<dbReference type="PANTHER" id="PTHR42700">
    <property type="entry name" value="SULFATE ADENYLYLTRANSFERASE"/>
    <property type="match status" value="1"/>
</dbReference>
<dbReference type="CDD" id="cd02027">
    <property type="entry name" value="APSK"/>
    <property type="match status" value="1"/>
</dbReference>
<organism evidence="3 4">
    <name type="scientific">Helicobacter fennelliae</name>
    <dbReference type="NCBI Taxonomy" id="215"/>
    <lineage>
        <taxon>Bacteria</taxon>
        <taxon>Pseudomonadati</taxon>
        <taxon>Campylobacterota</taxon>
        <taxon>Epsilonproteobacteria</taxon>
        <taxon>Campylobacterales</taxon>
        <taxon>Helicobacteraceae</taxon>
        <taxon>Helicobacter</taxon>
    </lineage>
</organism>
<dbReference type="PANTHER" id="PTHR42700:SF1">
    <property type="entry name" value="SULFATE ADENYLYLTRANSFERASE"/>
    <property type="match status" value="1"/>
</dbReference>
<feature type="domain" description="APS kinase" evidence="2">
    <location>
        <begin position="7"/>
        <end position="146"/>
    </location>
</feature>
<evidence type="ECO:0000259" key="2">
    <source>
        <dbReference type="Pfam" id="PF01583"/>
    </source>
</evidence>
<dbReference type="GO" id="GO:0004020">
    <property type="term" value="F:adenylylsulfate kinase activity"/>
    <property type="evidence" value="ECO:0007669"/>
    <property type="project" value="UniProtKB-EC"/>
</dbReference>
<dbReference type="EMBL" id="UAWL01000006">
    <property type="protein sequence ID" value="SQB98080.1"/>
    <property type="molecule type" value="Genomic_DNA"/>
</dbReference>
<dbReference type="Proteomes" id="UP000250166">
    <property type="component" value="Unassembled WGS sequence"/>
</dbReference>
<dbReference type="Gene3D" id="3.40.50.300">
    <property type="entry name" value="P-loop containing nucleotide triphosphate hydrolases"/>
    <property type="match status" value="1"/>
</dbReference>
<dbReference type="GO" id="GO:0019379">
    <property type="term" value="P:sulfate assimilation, phosphoadenylyl sulfate reduction by phosphoadenylyl-sulfate reductase (thioredoxin)"/>
    <property type="evidence" value="ECO:0007669"/>
    <property type="project" value="TreeGrafter"/>
</dbReference>
<name>A0A2X3DIH3_9HELI</name>
<dbReference type="GO" id="GO:0010134">
    <property type="term" value="P:sulfate assimilation via adenylyl sulfate reduction"/>
    <property type="evidence" value="ECO:0007669"/>
    <property type="project" value="TreeGrafter"/>
</dbReference>
<keyword evidence="3" id="KW-0418">Kinase</keyword>
<proteinExistence type="predicted"/>
<dbReference type="Pfam" id="PF01583">
    <property type="entry name" value="APS_kinase"/>
    <property type="match status" value="1"/>
</dbReference>
<reference evidence="3 4" key="1">
    <citation type="submission" date="2018-06" db="EMBL/GenBank/DDBJ databases">
        <authorList>
            <consortium name="Pathogen Informatics"/>
            <person name="Doyle S."/>
        </authorList>
    </citation>
    <scope>NUCLEOTIDE SEQUENCE [LARGE SCALE GENOMIC DNA]</scope>
    <source>
        <strain evidence="3 4">NCTC13102</strain>
    </source>
</reference>
<dbReference type="EC" id="2.7.1.25" evidence="3"/>
<evidence type="ECO:0000256" key="1">
    <source>
        <dbReference type="ARBA" id="ARBA00022679"/>
    </source>
</evidence>
<dbReference type="InterPro" id="IPR027417">
    <property type="entry name" value="P-loop_NTPase"/>
</dbReference>
<protein>
    <submittedName>
        <fullName evidence="3">Adenylylsulfate kinase</fullName>
        <ecNumber evidence="3">2.7.1.25</ecNumber>
    </submittedName>
</protein>
<dbReference type="InterPro" id="IPR050512">
    <property type="entry name" value="Sulf_AdTrans/APS_kinase"/>
</dbReference>
<gene>
    <name evidence="3" type="primary">cysC</name>
    <name evidence="3" type="ORF">NCTC13102_00530</name>
</gene>
<sequence>MVESKNGLVIWLTGLAGSGKSTIGRVLYQYLKAKIPNVVYIDGDELRELFGATSYDKNGRIDMALKRAKLAHILSLQGIVCVVSTISMFESIYAYNRAHLPHYFEVYIQCPFDELIKRDQKGLYSGGLNGEIRDIVGIDIAFDEPKPHLCIDNSKRENLEAKAKQILESLPPLLQ</sequence>
<dbReference type="InterPro" id="IPR059117">
    <property type="entry name" value="APS_kinase_dom"/>
</dbReference>
<dbReference type="SUPFAM" id="SSF52540">
    <property type="entry name" value="P-loop containing nucleoside triphosphate hydrolases"/>
    <property type="match status" value="1"/>
</dbReference>
<evidence type="ECO:0000313" key="3">
    <source>
        <dbReference type="EMBL" id="SQB98080.1"/>
    </source>
</evidence>
<evidence type="ECO:0000313" key="4">
    <source>
        <dbReference type="Proteomes" id="UP000250166"/>
    </source>
</evidence>
<keyword evidence="1 3" id="KW-0808">Transferase</keyword>
<accession>A0A2X3DIH3</accession>
<dbReference type="GO" id="GO:0004781">
    <property type="term" value="F:sulfate adenylyltransferase (ATP) activity"/>
    <property type="evidence" value="ECO:0007669"/>
    <property type="project" value="TreeGrafter"/>
</dbReference>
<dbReference type="GO" id="GO:0005737">
    <property type="term" value="C:cytoplasm"/>
    <property type="evidence" value="ECO:0007669"/>
    <property type="project" value="TreeGrafter"/>
</dbReference>
<dbReference type="PRINTS" id="PR01100">
    <property type="entry name" value="SHIKIMTKNASE"/>
</dbReference>